<keyword evidence="15" id="KW-1278">Translocase</keyword>
<dbReference type="InterPro" id="IPR010205">
    <property type="entry name" value="NqrF"/>
</dbReference>
<keyword evidence="13" id="KW-0479">Metal-binding</keyword>
<dbReference type="InterPro" id="IPR039261">
    <property type="entry name" value="FNR_nucleotide-bd"/>
</dbReference>
<dbReference type="SUPFAM" id="SSF52343">
    <property type="entry name" value="Ferredoxin reductase-like, C-terminal NADP-linked domain"/>
    <property type="match status" value="1"/>
</dbReference>
<dbReference type="NCBIfam" id="TIGR01941">
    <property type="entry name" value="nqrF"/>
    <property type="match status" value="1"/>
</dbReference>
<keyword evidence="22 27" id="KW-0472">Membrane</keyword>
<evidence type="ECO:0000256" key="17">
    <source>
        <dbReference type="ARBA" id="ARBA00023014"/>
    </source>
</evidence>
<keyword evidence="8" id="KW-0813">Transport</keyword>
<evidence type="ECO:0000256" key="14">
    <source>
        <dbReference type="ARBA" id="ARBA00022827"/>
    </source>
</evidence>
<dbReference type="PANTHER" id="PTHR43644:SF1">
    <property type="entry name" value="NAD(P)H-FLAVIN REDUCTASE"/>
    <property type="match status" value="1"/>
</dbReference>
<dbReference type="Pfam" id="PF00175">
    <property type="entry name" value="NAD_binding_1"/>
    <property type="match status" value="1"/>
</dbReference>
<evidence type="ECO:0000313" key="30">
    <source>
        <dbReference type="EMBL" id="MDA7086407.1"/>
    </source>
</evidence>
<evidence type="ECO:0000256" key="5">
    <source>
        <dbReference type="ARBA" id="ARBA00011309"/>
    </source>
</evidence>
<dbReference type="InterPro" id="IPR001433">
    <property type="entry name" value="OxRdtase_FAD/NAD-bd"/>
</dbReference>
<dbReference type="InterPro" id="IPR008333">
    <property type="entry name" value="Cbr1-like_FAD-bd_dom"/>
</dbReference>
<dbReference type="Pfam" id="PF00970">
    <property type="entry name" value="FAD_binding_6"/>
    <property type="match status" value="1"/>
</dbReference>
<keyword evidence="12" id="KW-0001">2Fe-2S</keyword>
<evidence type="ECO:0000313" key="31">
    <source>
        <dbReference type="Proteomes" id="UP001212042"/>
    </source>
</evidence>
<keyword evidence="17" id="KW-0411">Iron-sulfur</keyword>
<evidence type="ECO:0000256" key="27">
    <source>
        <dbReference type="SAM" id="Phobius"/>
    </source>
</evidence>
<dbReference type="Pfam" id="PF00111">
    <property type="entry name" value="Fer2"/>
    <property type="match status" value="1"/>
</dbReference>
<keyword evidence="19" id="KW-0915">Sodium</keyword>
<dbReference type="PROSITE" id="PS51384">
    <property type="entry name" value="FAD_FR"/>
    <property type="match status" value="1"/>
</dbReference>
<dbReference type="Gene3D" id="3.40.50.80">
    <property type="entry name" value="Nucleotide-binding domain of ferredoxin-NADP reductase (FNR) module"/>
    <property type="match status" value="1"/>
</dbReference>
<dbReference type="InterPro" id="IPR017927">
    <property type="entry name" value="FAD-bd_FR_type"/>
</dbReference>
<evidence type="ECO:0000256" key="10">
    <source>
        <dbReference type="ARBA" id="ARBA00022519"/>
    </source>
</evidence>
<evidence type="ECO:0000259" key="28">
    <source>
        <dbReference type="PROSITE" id="PS51085"/>
    </source>
</evidence>
<dbReference type="Proteomes" id="UP001212042">
    <property type="component" value="Unassembled WGS sequence"/>
</dbReference>
<comment type="catalytic activity">
    <reaction evidence="26">
        <text>a ubiquinone + n Na(+)(in) + NADH + H(+) = a ubiquinol + n Na(+)(out) + NAD(+)</text>
        <dbReference type="Rhea" id="RHEA:47748"/>
        <dbReference type="Rhea" id="RHEA-COMP:9565"/>
        <dbReference type="Rhea" id="RHEA-COMP:9566"/>
        <dbReference type="ChEBI" id="CHEBI:15378"/>
        <dbReference type="ChEBI" id="CHEBI:16389"/>
        <dbReference type="ChEBI" id="CHEBI:17976"/>
        <dbReference type="ChEBI" id="CHEBI:29101"/>
        <dbReference type="ChEBI" id="CHEBI:57540"/>
        <dbReference type="ChEBI" id="CHEBI:57945"/>
        <dbReference type="EC" id="7.2.1.1"/>
    </reaction>
</comment>
<keyword evidence="16" id="KW-0408">Iron</keyword>
<dbReference type="InterPro" id="IPR001041">
    <property type="entry name" value="2Fe-2S_ferredoxin-type"/>
</dbReference>
<evidence type="ECO:0000256" key="26">
    <source>
        <dbReference type="ARBA" id="ARBA00048891"/>
    </source>
</evidence>
<keyword evidence="18" id="KW-0520">NAD</keyword>
<dbReference type="RefSeq" id="WP_271347316.1">
    <property type="nucleotide sequence ID" value="NZ_JAQJZJ010000003.1"/>
</dbReference>
<keyword evidence="11" id="KW-0285">Flavoprotein</keyword>
<dbReference type="CDD" id="cd00207">
    <property type="entry name" value="fer2"/>
    <property type="match status" value="1"/>
</dbReference>
<comment type="caution">
    <text evidence="30">The sequence shown here is derived from an EMBL/GenBank/DDBJ whole genome shotgun (WGS) entry which is preliminary data.</text>
</comment>
<comment type="similarity">
    <text evidence="4">Belongs to the NqrF family.</text>
</comment>
<dbReference type="PROSITE" id="PS51085">
    <property type="entry name" value="2FE2S_FER_2"/>
    <property type="match status" value="1"/>
</dbReference>
<reference evidence="30 31" key="1">
    <citation type="submission" date="2023-01" db="EMBL/GenBank/DDBJ databases">
        <title>Pseudomonas SA3-5T sp. nov., isolated from tidal flat sediment.</title>
        <authorList>
            <person name="Kim H.S."/>
            <person name="Kim J.-S."/>
            <person name="Suh M.K."/>
            <person name="Eom M.K."/>
            <person name="Lee J.-S."/>
        </authorList>
    </citation>
    <scope>NUCLEOTIDE SEQUENCE [LARGE SCALE GENOMIC DNA]</scope>
    <source>
        <strain evidence="30 31">SA3-5</strain>
    </source>
</reference>
<protein>
    <recommendedName>
        <fullName evidence="7">Na(+)-translocating NADH-quinone reductase subunit F</fullName>
        <ecNumber evidence="6">7.2.1.1</ecNumber>
    </recommendedName>
    <alternativeName>
        <fullName evidence="25">NQR complex subunit F</fullName>
    </alternativeName>
    <alternativeName>
        <fullName evidence="24">NQR-1 subunit F</fullName>
    </alternativeName>
</protein>
<dbReference type="Gene3D" id="3.10.20.30">
    <property type="match status" value="1"/>
</dbReference>
<feature type="domain" description="2Fe-2S ferredoxin-type" evidence="28">
    <location>
        <begin position="33"/>
        <end position="125"/>
    </location>
</feature>
<evidence type="ECO:0000259" key="29">
    <source>
        <dbReference type="PROSITE" id="PS51384"/>
    </source>
</evidence>
<evidence type="ECO:0000256" key="3">
    <source>
        <dbReference type="ARBA" id="ARBA00004533"/>
    </source>
</evidence>
<gene>
    <name evidence="30" type="primary">nqrF</name>
    <name evidence="30" type="ORF">PH586_08455</name>
</gene>
<keyword evidence="21" id="KW-0830">Ubiquinone</keyword>
<proteinExistence type="inferred from homology"/>
<dbReference type="PANTHER" id="PTHR43644">
    <property type="entry name" value="NA(+)-TRANSLOCATING NADH-QUINONE REDUCTASE SUBUNIT"/>
    <property type="match status" value="1"/>
</dbReference>
<keyword evidence="23" id="KW-0739">Sodium transport</keyword>
<evidence type="ECO:0000256" key="21">
    <source>
        <dbReference type="ARBA" id="ARBA00023075"/>
    </source>
</evidence>
<dbReference type="Gene3D" id="2.40.30.10">
    <property type="entry name" value="Translation factors"/>
    <property type="match status" value="1"/>
</dbReference>
<evidence type="ECO:0000256" key="6">
    <source>
        <dbReference type="ARBA" id="ARBA00013099"/>
    </source>
</evidence>
<dbReference type="PIRSF" id="PIRSF000044">
    <property type="entry name" value="Cis_Diol_DH_RD"/>
    <property type="match status" value="1"/>
</dbReference>
<keyword evidence="10" id="KW-0997">Cell inner membrane</keyword>
<evidence type="ECO:0000256" key="20">
    <source>
        <dbReference type="ARBA" id="ARBA00023065"/>
    </source>
</evidence>
<dbReference type="EC" id="7.2.1.1" evidence="6"/>
<evidence type="ECO:0000256" key="24">
    <source>
        <dbReference type="ARBA" id="ARBA00030032"/>
    </source>
</evidence>
<comment type="cofactor">
    <cofactor evidence="1">
        <name>FAD</name>
        <dbReference type="ChEBI" id="CHEBI:57692"/>
    </cofactor>
</comment>
<evidence type="ECO:0000256" key="22">
    <source>
        <dbReference type="ARBA" id="ARBA00023136"/>
    </source>
</evidence>
<dbReference type="SUPFAM" id="SSF54292">
    <property type="entry name" value="2Fe-2S ferredoxin-like"/>
    <property type="match status" value="1"/>
</dbReference>
<evidence type="ECO:0000256" key="23">
    <source>
        <dbReference type="ARBA" id="ARBA00023201"/>
    </source>
</evidence>
<dbReference type="SUPFAM" id="SSF63380">
    <property type="entry name" value="Riboflavin synthase domain-like"/>
    <property type="match status" value="1"/>
</dbReference>
<evidence type="ECO:0000256" key="1">
    <source>
        <dbReference type="ARBA" id="ARBA00001974"/>
    </source>
</evidence>
<accession>A0ABT4XDZ6</accession>
<evidence type="ECO:0000256" key="19">
    <source>
        <dbReference type="ARBA" id="ARBA00023053"/>
    </source>
</evidence>
<evidence type="ECO:0000256" key="18">
    <source>
        <dbReference type="ARBA" id="ARBA00023027"/>
    </source>
</evidence>
<dbReference type="EMBL" id="JAQJZJ010000003">
    <property type="protein sequence ID" value="MDA7086407.1"/>
    <property type="molecule type" value="Genomic_DNA"/>
</dbReference>
<dbReference type="InterPro" id="IPR036010">
    <property type="entry name" value="2Fe-2S_ferredoxin-like_sf"/>
</dbReference>
<evidence type="ECO:0000256" key="7">
    <source>
        <dbReference type="ARBA" id="ARBA00019729"/>
    </source>
</evidence>
<evidence type="ECO:0000256" key="8">
    <source>
        <dbReference type="ARBA" id="ARBA00022448"/>
    </source>
</evidence>
<evidence type="ECO:0000256" key="15">
    <source>
        <dbReference type="ARBA" id="ARBA00022967"/>
    </source>
</evidence>
<feature type="transmembrane region" description="Helical" evidence="27">
    <location>
        <begin position="6"/>
        <end position="25"/>
    </location>
</feature>
<name>A0ABT4XDZ6_9PSED</name>
<evidence type="ECO:0000256" key="2">
    <source>
        <dbReference type="ARBA" id="ARBA00002972"/>
    </source>
</evidence>
<keyword evidence="14" id="KW-0274">FAD</keyword>
<comment type="subcellular location">
    <subcellularLocation>
        <location evidence="3">Cell inner membrane</location>
    </subcellularLocation>
</comment>
<keyword evidence="27" id="KW-1133">Transmembrane helix</keyword>
<evidence type="ECO:0000256" key="12">
    <source>
        <dbReference type="ARBA" id="ARBA00022714"/>
    </source>
</evidence>
<comment type="function">
    <text evidence="2">NQR complex catalyzes the reduction of ubiquinone-1 to ubiquinol by two successive reactions, coupled with the transport of Na(+) ions from the cytoplasm to the periplasm. The first step is catalyzed by NqrF, which accepts electrons from NADH and reduces ubiquinone-1 to ubisemiquinone by a one-electron transfer pathway.</text>
</comment>
<evidence type="ECO:0000256" key="25">
    <source>
        <dbReference type="ARBA" id="ARBA00030787"/>
    </source>
</evidence>
<evidence type="ECO:0000256" key="9">
    <source>
        <dbReference type="ARBA" id="ARBA00022475"/>
    </source>
</evidence>
<sequence length="407" mass="44999">MLEFVLGVAFFTGIAMTLVLAILLARSRLIPAGGVIVRINEKRSVQVPVGVKLLAALDRAGLHLPSACGGRGTCGQCKIRVVKGRSAATPVESSLLSRREIASDTRLACQLTIHGDLAISVADEVYGVQRWRCRVRSSRCVGTLMKELTLELPPGESIEFRAGAFVQVTCPPFHACFSDFDIDPDIHDEWDRLGLWALEVDCQEPQTRAYSLANHSQEQGIVMLIVRLAIPPAGAPASVPPGCVSSYLFSLMPGDEVEIAGPYGHFFAPDTQCEMIFVGGGAGMAPMRAHIFDQLKRFRAKRKISFWYGARNSRELFYVEDFAGLQQEHDNFEWYVALSEPGPECDWQGDVGFIHQVLHDRYLAGHPNPEECEYYLCGPPEMIRAVRSLLDKLGVEPENIRYDDFGA</sequence>
<organism evidence="30 31">
    <name type="scientific">Pseudomonas aestuarii</name>
    <dbReference type="NCBI Taxonomy" id="3018340"/>
    <lineage>
        <taxon>Bacteria</taxon>
        <taxon>Pseudomonadati</taxon>
        <taxon>Pseudomonadota</taxon>
        <taxon>Gammaproteobacteria</taxon>
        <taxon>Pseudomonadales</taxon>
        <taxon>Pseudomonadaceae</taxon>
        <taxon>Pseudomonas</taxon>
    </lineage>
</organism>
<comment type="subunit">
    <text evidence="5">Composed of six subunits; NqrA, NqrB, NqrC, NqrD, NqrE and NqrF.</text>
</comment>
<keyword evidence="31" id="KW-1185">Reference proteome</keyword>
<dbReference type="CDD" id="cd06188">
    <property type="entry name" value="NADH_quinone_reductase"/>
    <property type="match status" value="1"/>
</dbReference>
<keyword evidence="27" id="KW-0812">Transmembrane</keyword>
<evidence type="ECO:0000256" key="11">
    <source>
        <dbReference type="ARBA" id="ARBA00022630"/>
    </source>
</evidence>
<keyword evidence="20" id="KW-0406">Ion transport</keyword>
<dbReference type="InterPro" id="IPR017938">
    <property type="entry name" value="Riboflavin_synthase-like_b-brl"/>
</dbReference>
<evidence type="ECO:0000256" key="13">
    <source>
        <dbReference type="ARBA" id="ARBA00022723"/>
    </source>
</evidence>
<dbReference type="InterPro" id="IPR012675">
    <property type="entry name" value="Beta-grasp_dom_sf"/>
</dbReference>
<evidence type="ECO:0000256" key="4">
    <source>
        <dbReference type="ARBA" id="ARBA00005570"/>
    </source>
</evidence>
<keyword evidence="9" id="KW-1003">Cell membrane</keyword>
<feature type="domain" description="FAD-binding FR-type" evidence="29">
    <location>
        <begin position="128"/>
        <end position="269"/>
    </location>
</feature>
<evidence type="ECO:0000256" key="16">
    <source>
        <dbReference type="ARBA" id="ARBA00023004"/>
    </source>
</evidence>